<feature type="repeat" description="ANK" evidence="3">
    <location>
        <begin position="216"/>
        <end position="248"/>
    </location>
</feature>
<organism evidence="4 5">
    <name type="scientific">Paralvinella palmiformis</name>
    <dbReference type="NCBI Taxonomy" id="53620"/>
    <lineage>
        <taxon>Eukaryota</taxon>
        <taxon>Metazoa</taxon>
        <taxon>Spiralia</taxon>
        <taxon>Lophotrochozoa</taxon>
        <taxon>Annelida</taxon>
        <taxon>Polychaeta</taxon>
        <taxon>Sedentaria</taxon>
        <taxon>Canalipalpata</taxon>
        <taxon>Terebellida</taxon>
        <taxon>Terebelliformia</taxon>
        <taxon>Alvinellidae</taxon>
        <taxon>Paralvinella</taxon>
    </lineage>
</organism>
<keyword evidence="2 3" id="KW-0040">ANK repeat</keyword>
<reference evidence="4" key="1">
    <citation type="journal article" date="2023" name="Mol. Biol. Evol.">
        <title>Third-Generation Sequencing Reveals the Adaptive Role of the Epigenome in Three Deep-Sea Polychaetes.</title>
        <authorList>
            <person name="Perez M."/>
            <person name="Aroh O."/>
            <person name="Sun Y."/>
            <person name="Lan Y."/>
            <person name="Juniper S.K."/>
            <person name="Young C.R."/>
            <person name="Angers B."/>
            <person name="Qian P.Y."/>
        </authorList>
    </citation>
    <scope>NUCLEOTIDE SEQUENCE</scope>
    <source>
        <strain evidence="4">P08H-3</strain>
    </source>
</reference>
<keyword evidence="5" id="KW-1185">Reference proteome</keyword>
<dbReference type="PANTHER" id="PTHR24173:SF82">
    <property type="entry name" value="FI19351P1"/>
    <property type="match status" value="1"/>
</dbReference>
<evidence type="ECO:0000256" key="2">
    <source>
        <dbReference type="ARBA" id="ARBA00023043"/>
    </source>
</evidence>
<dbReference type="SUPFAM" id="SSF48403">
    <property type="entry name" value="Ankyrin repeat"/>
    <property type="match status" value="2"/>
</dbReference>
<dbReference type="Pfam" id="PF12796">
    <property type="entry name" value="Ank_2"/>
    <property type="match status" value="2"/>
</dbReference>
<dbReference type="PROSITE" id="PS50088">
    <property type="entry name" value="ANK_REPEAT"/>
    <property type="match status" value="3"/>
</dbReference>
<comment type="caution">
    <text evidence="4">The sequence shown here is derived from an EMBL/GenBank/DDBJ whole genome shotgun (WGS) entry which is preliminary data.</text>
</comment>
<dbReference type="Proteomes" id="UP001208570">
    <property type="component" value="Unassembled WGS sequence"/>
</dbReference>
<evidence type="ECO:0000313" key="5">
    <source>
        <dbReference type="Proteomes" id="UP001208570"/>
    </source>
</evidence>
<dbReference type="SMART" id="SM00248">
    <property type="entry name" value="ANK"/>
    <property type="match status" value="7"/>
</dbReference>
<feature type="repeat" description="ANK" evidence="3">
    <location>
        <begin position="526"/>
        <end position="571"/>
    </location>
</feature>
<feature type="repeat" description="ANK" evidence="3">
    <location>
        <begin position="152"/>
        <end position="184"/>
    </location>
</feature>
<dbReference type="PANTHER" id="PTHR24173">
    <property type="entry name" value="ANKYRIN REPEAT CONTAINING"/>
    <property type="match status" value="1"/>
</dbReference>
<gene>
    <name evidence="4" type="ORF">LSH36_36g08029</name>
</gene>
<name>A0AAD9NFJ2_9ANNE</name>
<sequence>MGKVCSTCPTGQVDLKIKMAGCTGSPSGTQLEPELIERLAVDVFKCVRKDHLVKAKFILKGLSKDEKRRILSKTFEGNTALFLAAQQGQVHFVNYLVEECSADIEQRGVYEVQEDRSRHQVTPLWCAAVANKLEVVKALVKHKAYVNATSDTESTPVRSACYMTNIDVVKYLIDNGADIHKPNINGGTCLINSVQSVELCRFLITKGANVNAQDNTGNLALHYAIREGRLETVKLLLHHKSDPYVVNDFGDDAIQTASIRGYKDILDYLIQKIKPPKERRIEAYELMATNFIDEKHDLQLAMQIWREAMEMRFQDANNILPKPKGLKSNSAYKYVMEATSLKELEEIASNPDLAYMQALLIRERILGTNHKDTIFGLMYRGAVYADTHMYQRCVDLWKYAFTLRHEKREALNHECLFTLQALCKLFWEIYEEHMGGFTHENVLYDDVFDVFKMAVCEVQLAQEAVKQSLSVPNQLAISQQEELHTMLLLTLHLIHLLCCLEKSDEQAFSFHCLVHRLIRLHTTGTNGKTLLHLAVDKNNSMVSEEQYSSLPSVKLIMVLLNCGIDVNTPDGDGKLSLHVCLRQLKTASLSVAEKEMKELGRVTSILIDSGSHVDACDKDRQTITQDISNVYFTLRLFDHVTLKCLASRVIRKHRIPYHGQVPQSLVSFIEMH</sequence>
<dbReference type="PROSITE" id="PS50297">
    <property type="entry name" value="ANK_REP_REGION"/>
    <property type="match status" value="2"/>
</dbReference>
<accession>A0AAD9NFJ2</accession>
<dbReference type="AlphaFoldDB" id="A0AAD9NFJ2"/>
<dbReference type="EMBL" id="JAODUP010000036">
    <property type="protein sequence ID" value="KAK2166733.1"/>
    <property type="molecule type" value="Genomic_DNA"/>
</dbReference>
<keyword evidence="1" id="KW-0677">Repeat</keyword>
<proteinExistence type="predicted"/>
<dbReference type="Gene3D" id="1.25.40.20">
    <property type="entry name" value="Ankyrin repeat-containing domain"/>
    <property type="match status" value="3"/>
</dbReference>
<dbReference type="GO" id="GO:0000151">
    <property type="term" value="C:ubiquitin ligase complex"/>
    <property type="evidence" value="ECO:0007669"/>
    <property type="project" value="TreeGrafter"/>
</dbReference>
<dbReference type="InterPro" id="IPR036770">
    <property type="entry name" value="Ankyrin_rpt-contain_sf"/>
</dbReference>
<dbReference type="GO" id="GO:0006511">
    <property type="term" value="P:ubiquitin-dependent protein catabolic process"/>
    <property type="evidence" value="ECO:0007669"/>
    <property type="project" value="TreeGrafter"/>
</dbReference>
<evidence type="ECO:0000256" key="1">
    <source>
        <dbReference type="ARBA" id="ARBA00022737"/>
    </source>
</evidence>
<protein>
    <submittedName>
        <fullName evidence="4">Uncharacterized protein</fullName>
    </submittedName>
</protein>
<dbReference type="InterPro" id="IPR002110">
    <property type="entry name" value="Ankyrin_rpt"/>
</dbReference>
<evidence type="ECO:0000313" key="4">
    <source>
        <dbReference type="EMBL" id="KAK2166733.1"/>
    </source>
</evidence>
<evidence type="ECO:0000256" key="3">
    <source>
        <dbReference type="PROSITE-ProRule" id="PRU00023"/>
    </source>
</evidence>